<evidence type="ECO:0000256" key="9">
    <source>
        <dbReference type="ARBA" id="ARBA00049563"/>
    </source>
</evidence>
<gene>
    <name evidence="10" type="primary">miaA</name>
    <name evidence="15" type="ORF">DN069_15370</name>
</gene>
<feature type="region of interest" description="Interaction with substrate tRNA" evidence="10">
    <location>
        <begin position="83"/>
        <end position="86"/>
    </location>
</feature>
<protein>
    <recommendedName>
        <fullName evidence="10">tRNA dimethylallyltransferase</fullName>
        <ecNumber evidence="10">2.5.1.75</ecNumber>
    </recommendedName>
    <alternativeName>
        <fullName evidence="10">Dimethylallyl diphosphate:tRNA dimethylallyltransferase</fullName>
        <shortName evidence="10">DMAPP:tRNA dimethylallyltransferase</shortName>
        <shortName evidence="10">DMATase</shortName>
    </alternativeName>
    <alternativeName>
        <fullName evidence="10">Isopentenyl-diphosphate:tRNA isopentenyltransferase</fullName>
        <shortName evidence="10">IPP transferase</shortName>
        <shortName evidence="10">IPPT</shortName>
        <shortName evidence="10">IPTase</shortName>
    </alternativeName>
</protein>
<proteinExistence type="inferred from homology"/>
<keyword evidence="8 10" id="KW-0460">Magnesium</keyword>
<sequence>MTAPFLPGAHGPVTGQLAHQYPYGISARRICQTRGVTNPATSSPAPALRQARVVAVVGATAVGKSDLGVALAQHLGGEVVNTDSMQLYRGMDIGTAKLTMAERDGVPHHLLDIWDVTEAASVAAYQRLARERIDALLAQGRTPVLVGGSGLYVRAVIDELEFPGTDPEVRARLEAELEEHGSGALHARLATVDPEAARAILPGNGRRIVRALEVVEITGLPFTANLPGHESVYDALQIGVRMPRPLLDERIALRVDRMWEDGLLDEVRALEARGLREGRTAARALGYQQALAQLDGDYDETEARAETVRATRRFARRQESWFRRDPRVHWLDRDPEAPATDLLERALALL</sequence>
<feature type="site" description="Interaction with substrate tRNA" evidence="10">
    <location>
        <position position="170"/>
    </location>
</feature>
<keyword evidence="5 10" id="KW-0819">tRNA processing</keyword>
<feature type="binding site" evidence="10">
    <location>
        <begin position="60"/>
        <end position="65"/>
    </location>
    <ligand>
        <name>substrate</name>
    </ligand>
</feature>
<feature type="coiled-coil region" evidence="14">
    <location>
        <begin position="291"/>
        <end position="318"/>
    </location>
</feature>
<dbReference type="HAMAP" id="MF_00185">
    <property type="entry name" value="IPP_trans"/>
    <property type="match status" value="1"/>
</dbReference>
<evidence type="ECO:0000256" key="8">
    <source>
        <dbReference type="ARBA" id="ARBA00022842"/>
    </source>
</evidence>
<comment type="cofactor">
    <cofactor evidence="1 10">
        <name>Mg(2+)</name>
        <dbReference type="ChEBI" id="CHEBI:18420"/>
    </cofactor>
</comment>
<keyword evidence="14" id="KW-0175">Coiled coil</keyword>
<evidence type="ECO:0000256" key="3">
    <source>
        <dbReference type="ARBA" id="ARBA00005842"/>
    </source>
</evidence>
<dbReference type="NCBIfam" id="TIGR00174">
    <property type="entry name" value="miaA"/>
    <property type="match status" value="1"/>
</dbReference>
<accession>A0A2X0K5Y4</accession>
<feature type="site" description="Interaction with substrate tRNA" evidence="10">
    <location>
        <position position="149"/>
    </location>
</feature>
<keyword evidence="4 10" id="KW-0808">Transferase</keyword>
<evidence type="ECO:0000256" key="12">
    <source>
        <dbReference type="RuleBase" id="RU003784"/>
    </source>
</evidence>
<keyword evidence="6 10" id="KW-0547">Nucleotide-binding</keyword>
<dbReference type="Gene3D" id="3.40.50.300">
    <property type="entry name" value="P-loop containing nucleotide triphosphate hydrolases"/>
    <property type="match status" value="1"/>
</dbReference>
<dbReference type="Pfam" id="PF01715">
    <property type="entry name" value="IPPT"/>
    <property type="match status" value="1"/>
</dbReference>
<dbReference type="InterPro" id="IPR039657">
    <property type="entry name" value="Dimethylallyltransferase"/>
</dbReference>
<comment type="catalytic activity">
    <reaction evidence="9 10 11">
        <text>adenosine(37) in tRNA + dimethylallyl diphosphate = N(6)-dimethylallyladenosine(37) in tRNA + diphosphate</text>
        <dbReference type="Rhea" id="RHEA:26482"/>
        <dbReference type="Rhea" id="RHEA-COMP:10162"/>
        <dbReference type="Rhea" id="RHEA-COMP:10375"/>
        <dbReference type="ChEBI" id="CHEBI:33019"/>
        <dbReference type="ChEBI" id="CHEBI:57623"/>
        <dbReference type="ChEBI" id="CHEBI:74411"/>
        <dbReference type="ChEBI" id="CHEBI:74415"/>
        <dbReference type="EC" id="2.5.1.75"/>
    </reaction>
</comment>
<dbReference type="InterPro" id="IPR018022">
    <property type="entry name" value="IPT"/>
</dbReference>
<keyword evidence="7 10" id="KW-0067">ATP-binding</keyword>
<comment type="subunit">
    <text evidence="10">Monomer.</text>
</comment>
<feature type="binding site" evidence="10">
    <location>
        <begin position="58"/>
        <end position="65"/>
    </location>
    <ligand>
        <name>ATP</name>
        <dbReference type="ChEBI" id="CHEBI:30616"/>
    </ligand>
</feature>
<dbReference type="PANTHER" id="PTHR11088">
    <property type="entry name" value="TRNA DIMETHYLALLYLTRANSFERASE"/>
    <property type="match status" value="1"/>
</dbReference>
<evidence type="ECO:0000256" key="1">
    <source>
        <dbReference type="ARBA" id="ARBA00001946"/>
    </source>
</evidence>
<comment type="caution">
    <text evidence="10">Lacks conserved residue(s) required for the propagation of feature annotation.</text>
</comment>
<comment type="function">
    <text evidence="2 10 12">Catalyzes the transfer of a dimethylallyl group onto the adenine at position 37 in tRNAs that read codons beginning with uridine, leading to the formation of N6-(dimethylallyl)adenosine (i(6)A).</text>
</comment>
<evidence type="ECO:0000313" key="16">
    <source>
        <dbReference type="Proteomes" id="UP000248889"/>
    </source>
</evidence>
<dbReference type="PANTHER" id="PTHR11088:SF60">
    <property type="entry name" value="TRNA DIMETHYLALLYLTRANSFERASE"/>
    <property type="match status" value="1"/>
</dbReference>
<evidence type="ECO:0000256" key="2">
    <source>
        <dbReference type="ARBA" id="ARBA00003213"/>
    </source>
</evidence>
<dbReference type="OrthoDB" id="9776390at2"/>
<evidence type="ECO:0000256" key="10">
    <source>
        <dbReference type="HAMAP-Rule" id="MF_00185"/>
    </source>
</evidence>
<dbReference type="AlphaFoldDB" id="A0A2X0K5Y4"/>
<organism evidence="15 16">
    <name type="scientific">Streptacidiphilus pinicola</name>
    <dbReference type="NCBI Taxonomy" id="2219663"/>
    <lineage>
        <taxon>Bacteria</taxon>
        <taxon>Bacillati</taxon>
        <taxon>Actinomycetota</taxon>
        <taxon>Actinomycetes</taxon>
        <taxon>Kitasatosporales</taxon>
        <taxon>Streptomycetaceae</taxon>
        <taxon>Streptacidiphilus</taxon>
    </lineage>
</organism>
<dbReference type="GO" id="GO:0052381">
    <property type="term" value="F:tRNA dimethylallyltransferase activity"/>
    <property type="evidence" value="ECO:0007669"/>
    <property type="project" value="UniProtKB-UniRule"/>
</dbReference>
<dbReference type="EMBL" id="QKYN01000060">
    <property type="protein sequence ID" value="RAG84705.1"/>
    <property type="molecule type" value="Genomic_DNA"/>
</dbReference>
<comment type="similarity">
    <text evidence="3 10 13">Belongs to the IPP transferase family.</text>
</comment>
<dbReference type="SUPFAM" id="SSF52540">
    <property type="entry name" value="P-loop containing nucleoside triphosphate hydrolases"/>
    <property type="match status" value="2"/>
</dbReference>
<evidence type="ECO:0000256" key="6">
    <source>
        <dbReference type="ARBA" id="ARBA00022741"/>
    </source>
</evidence>
<reference evidence="15 16" key="1">
    <citation type="submission" date="2018-06" db="EMBL/GenBank/DDBJ databases">
        <title>Streptacidiphilus pinicola sp. nov., isolated from pine grove soil.</title>
        <authorList>
            <person name="Roh S.G."/>
            <person name="Park S."/>
            <person name="Kim M.-K."/>
            <person name="Yun B.-R."/>
            <person name="Park J."/>
            <person name="Kim M.J."/>
            <person name="Kim Y.S."/>
            <person name="Kim S.B."/>
        </authorList>
    </citation>
    <scope>NUCLEOTIDE SEQUENCE [LARGE SCALE GENOMIC DNA]</scope>
    <source>
        <strain evidence="15 16">MMS16-CNU450</strain>
    </source>
</reference>
<name>A0A2X0K5Y4_9ACTN</name>
<evidence type="ECO:0000256" key="4">
    <source>
        <dbReference type="ARBA" id="ARBA00022679"/>
    </source>
</evidence>
<evidence type="ECO:0000256" key="11">
    <source>
        <dbReference type="RuleBase" id="RU003783"/>
    </source>
</evidence>
<keyword evidence="16" id="KW-1185">Reference proteome</keyword>
<dbReference type="GO" id="GO:0005524">
    <property type="term" value="F:ATP binding"/>
    <property type="evidence" value="ECO:0007669"/>
    <property type="project" value="UniProtKB-UniRule"/>
</dbReference>
<dbReference type="Proteomes" id="UP000248889">
    <property type="component" value="Unassembled WGS sequence"/>
</dbReference>
<dbReference type="GO" id="GO:0006400">
    <property type="term" value="P:tRNA modification"/>
    <property type="evidence" value="ECO:0007669"/>
    <property type="project" value="TreeGrafter"/>
</dbReference>
<dbReference type="InterPro" id="IPR027417">
    <property type="entry name" value="P-loop_NTPase"/>
</dbReference>
<evidence type="ECO:0000256" key="13">
    <source>
        <dbReference type="RuleBase" id="RU003785"/>
    </source>
</evidence>
<evidence type="ECO:0000313" key="15">
    <source>
        <dbReference type="EMBL" id="RAG84705.1"/>
    </source>
</evidence>
<evidence type="ECO:0000256" key="14">
    <source>
        <dbReference type="SAM" id="Coils"/>
    </source>
</evidence>
<dbReference type="EC" id="2.5.1.75" evidence="10"/>
<evidence type="ECO:0000256" key="7">
    <source>
        <dbReference type="ARBA" id="ARBA00022840"/>
    </source>
</evidence>
<evidence type="ECO:0000256" key="5">
    <source>
        <dbReference type="ARBA" id="ARBA00022694"/>
    </source>
</evidence>
<dbReference type="FunFam" id="1.10.20.140:FF:000001">
    <property type="entry name" value="tRNA dimethylallyltransferase"/>
    <property type="match status" value="1"/>
</dbReference>
<dbReference type="Gene3D" id="1.10.20.140">
    <property type="match status" value="1"/>
</dbReference>
<comment type="caution">
    <text evidence="15">The sequence shown here is derived from an EMBL/GenBank/DDBJ whole genome shotgun (WGS) entry which is preliminary data.</text>
</comment>